<keyword evidence="5 10" id="KW-0472">Membrane</keyword>
<evidence type="ECO:0000256" key="6">
    <source>
        <dbReference type="ARBA" id="ARBA00035673"/>
    </source>
</evidence>
<evidence type="ECO:0000256" key="8">
    <source>
        <dbReference type="ARBA" id="ARBA00049560"/>
    </source>
</evidence>
<feature type="transmembrane region" description="Helical" evidence="10">
    <location>
        <begin position="799"/>
        <end position="817"/>
    </location>
</feature>
<protein>
    <recommendedName>
        <fullName evidence="6">lysoplasmalogenase</fullName>
        <ecNumber evidence="6">3.3.2.2</ecNumber>
    </recommendedName>
</protein>
<dbReference type="Pfam" id="PF07947">
    <property type="entry name" value="YhhN"/>
    <property type="match status" value="1"/>
</dbReference>
<feature type="transmembrane region" description="Helical" evidence="10">
    <location>
        <begin position="710"/>
        <end position="727"/>
    </location>
</feature>
<gene>
    <name evidence="11" type="ORF">MAR_008646</name>
</gene>
<keyword evidence="4 10" id="KW-1133">Transmembrane helix</keyword>
<comment type="catalytic activity">
    <reaction evidence="8">
        <text>a 1-O-(1Z-alkenyl)-sn-glycero-3-phosphocholine + H2O = a 2,3-saturated aldehyde + sn-glycerol 3-phosphocholine</text>
        <dbReference type="Rhea" id="RHEA:22544"/>
        <dbReference type="ChEBI" id="CHEBI:15377"/>
        <dbReference type="ChEBI" id="CHEBI:16870"/>
        <dbReference type="ChEBI" id="CHEBI:73359"/>
        <dbReference type="ChEBI" id="CHEBI:77287"/>
        <dbReference type="EC" id="3.3.2.2"/>
    </reaction>
</comment>
<feature type="transmembrane region" description="Helical" evidence="10">
    <location>
        <begin position="663"/>
        <end position="680"/>
    </location>
</feature>
<evidence type="ECO:0000256" key="10">
    <source>
        <dbReference type="SAM" id="Phobius"/>
    </source>
</evidence>
<dbReference type="InterPro" id="IPR012506">
    <property type="entry name" value="TMEM86B-like"/>
</dbReference>
<evidence type="ECO:0000256" key="7">
    <source>
        <dbReference type="ARBA" id="ARBA00049458"/>
    </source>
</evidence>
<dbReference type="PANTHER" id="PTHR31885:SF6">
    <property type="entry name" value="GH04784P"/>
    <property type="match status" value="1"/>
</dbReference>
<comment type="similarity">
    <text evidence="2">Belongs to the TMEM86 family.</text>
</comment>
<evidence type="ECO:0000256" key="4">
    <source>
        <dbReference type="ARBA" id="ARBA00022989"/>
    </source>
</evidence>
<feature type="region of interest" description="Disordered" evidence="9">
    <location>
        <begin position="831"/>
        <end position="853"/>
    </location>
</feature>
<feature type="transmembrane region" description="Helical" evidence="10">
    <location>
        <begin position="627"/>
        <end position="651"/>
    </location>
</feature>
<accession>A0ABY7DWI7</accession>
<dbReference type="Proteomes" id="UP001164746">
    <property type="component" value="Chromosome 4"/>
</dbReference>
<sequence>MVTSEISCRNNTIASFNEHLWLMSPLASWAGNLSQPWVLDLALLTWTPASHYDSPTGKNISLEMHMDMIMEGNVSVNSCKCSHINYSSTVAGDSIVTTNIQSPVLLANENSVEEEKIAEIRFGSGMPRSVKSTTRNSSRSTLQASNIDWMEETTGWYAHVWGMVPCSLESSRRSMYASKATLNSSTVGDSGSGALKFVKSPLKLDIISAICKTHKLNKSPSLNVKHSKEESFPDSGNNFTNITLKYVKISRINLFIQWVYPDGKGKPDACMPPLAKPHPHAHSGISPSHNNFYPTLAGMPPPKPHLHGPLPSNCNSPTPPHIPHPDLTPIMRSNTIKEIMFALDLWICGCYRSCKLIVDQWTTIVDKRRLQKLNFVICGCYRSCKLIVDQWTTIVDKRRLQKLNFVFKLLTISCIFISMPRRAVAGEGGGKSGVGGWAYPVGVRGVPDVSPDFLGFLNSNWRFWAWSHGFAFWSSSVYRGTVGHDSGGSSGESCTMEYRGAGTGLSASFPGVLISRARGLGSISPSKVCGGFSSGKGRAERWGFKEGLGGDGAVSEWLGLSLGRGLTAAQQDNLIVPVTRCEVKWRLDASGTMGKFRSVGPKLVPFFKTCTIFFVLFADTPASETSAPWFFCIVKCLPIISLILFVLLNGMSITEYYRYSRRVLIGLIFSCLGDACLVWAKSYFEVGIGCFAIAQICYARAFGWKPFNPYAGTFIFGLGALFYAFLSPALHGIMVYMVALYVMVICTMAWRAVARVQFFGDLYIKWTKLSGCFGALAFVISDVTLAVDRFRFHIPYAHPIIMMTYYAAQLGIALSVVDSQVDELIDASKRNANSESTQTSTQENGHSRQPSDSSIQANGFVTMPGLASCDMLIHRSLEEREAPFFLLFGMFCYDFFICLSLPLLVCRW</sequence>
<organism evidence="11 12">
    <name type="scientific">Mya arenaria</name>
    <name type="common">Soft-shell clam</name>
    <dbReference type="NCBI Taxonomy" id="6604"/>
    <lineage>
        <taxon>Eukaryota</taxon>
        <taxon>Metazoa</taxon>
        <taxon>Spiralia</taxon>
        <taxon>Lophotrochozoa</taxon>
        <taxon>Mollusca</taxon>
        <taxon>Bivalvia</taxon>
        <taxon>Autobranchia</taxon>
        <taxon>Heteroconchia</taxon>
        <taxon>Euheterodonta</taxon>
        <taxon>Imparidentia</taxon>
        <taxon>Neoheterodontei</taxon>
        <taxon>Myida</taxon>
        <taxon>Myoidea</taxon>
        <taxon>Myidae</taxon>
        <taxon>Mya</taxon>
    </lineage>
</organism>
<name>A0ABY7DWI7_MYAAR</name>
<keyword evidence="3 10" id="KW-0812">Transmembrane</keyword>
<reference evidence="11" key="1">
    <citation type="submission" date="2022-11" db="EMBL/GenBank/DDBJ databases">
        <title>Centuries of genome instability and evolution in soft-shell clam transmissible cancer (bioRxiv).</title>
        <authorList>
            <person name="Hart S.F.M."/>
            <person name="Yonemitsu M.A."/>
            <person name="Giersch R.M."/>
            <person name="Beal B.F."/>
            <person name="Arriagada G."/>
            <person name="Davis B.W."/>
            <person name="Ostrander E.A."/>
            <person name="Goff S.P."/>
            <person name="Metzger M.J."/>
        </authorList>
    </citation>
    <scope>NUCLEOTIDE SEQUENCE</scope>
    <source>
        <strain evidence="11">MELC-2E11</strain>
        <tissue evidence="11">Siphon/mantle</tissue>
    </source>
</reference>
<evidence type="ECO:0000256" key="9">
    <source>
        <dbReference type="SAM" id="MobiDB-lite"/>
    </source>
</evidence>
<evidence type="ECO:0000256" key="3">
    <source>
        <dbReference type="ARBA" id="ARBA00022692"/>
    </source>
</evidence>
<dbReference type="EMBL" id="CP111015">
    <property type="protein sequence ID" value="WAR02088.1"/>
    <property type="molecule type" value="Genomic_DNA"/>
</dbReference>
<evidence type="ECO:0000256" key="2">
    <source>
        <dbReference type="ARBA" id="ARBA00007375"/>
    </source>
</evidence>
<feature type="transmembrane region" description="Helical" evidence="10">
    <location>
        <begin position="766"/>
        <end position="787"/>
    </location>
</feature>
<evidence type="ECO:0000313" key="11">
    <source>
        <dbReference type="EMBL" id="WAR02088.1"/>
    </source>
</evidence>
<comment type="subcellular location">
    <subcellularLocation>
        <location evidence="1">Membrane</location>
        <topology evidence="1">Multi-pass membrane protein</topology>
    </subcellularLocation>
</comment>
<feature type="transmembrane region" description="Helical" evidence="10">
    <location>
        <begin position="733"/>
        <end position="754"/>
    </location>
</feature>
<evidence type="ECO:0000313" key="12">
    <source>
        <dbReference type="Proteomes" id="UP001164746"/>
    </source>
</evidence>
<proteinExistence type="inferred from homology"/>
<dbReference type="EC" id="3.3.2.2" evidence="6"/>
<feature type="transmembrane region" description="Helical" evidence="10">
    <location>
        <begin position="884"/>
        <end position="905"/>
    </location>
</feature>
<comment type="catalytic activity">
    <reaction evidence="7">
        <text>a 1-O-(1Z-alkenyl)-sn-glycero-3-phosphoethanolamine + H2O = a 2,3-saturated aldehyde + sn-glycero-3-phosphoethanolamine</text>
        <dbReference type="Rhea" id="RHEA:16905"/>
        <dbReference type="ChEBI" id="CHEBI:15377"/>
        <dbReference type="ChEBI" id="CHEBI:73359"/>
        <dbReference type="ChEBI" id="CHEBI:77288"/>
        <dbReference type="ChEBI" id="CHEBI:143890"/>
        <dbReference type="EC" id="3.3.2.2"/>
    </reaction>
</comment>
<evidence type="ECO:0000256" key="1">
    <source>
        <dbReference type="ARBA" id="ARBA00004141"/>
    </source>
</evidence>
<evidence type="ECO:0000256" key="5">
    <source>
        <dbReference type="ARBA" id="ARBA00023136"/>
    </source>
</evidence>
<dbReference type="PANTHER" id="PTHR31885">
    <property type="entry name" value="GH04784P"/>
    <property type="match status" value="1"/>
</dbReference>
<keyword evidence="12" id="KW-1185">Reference proteome</keyword>